<dbReference type="AlphaFoldDB" id="A0A8T8LL05"/>
<gene>
    <name evidence="5" type="ORF">J7656_14400</name>
</gene>
<keyword evidence="6" id="KW-1185">Reference proteome</keyword>
<organism evidence="5 6">
    <name type="scientific">Halorubrum ruber</name>
    <dbReference type="NCBI Taxonomy" id="2982524"/>
    <lineage>
        <taxon>Archaea</taxon>
        <taxon>Methanobacteriati</taxon>
        <taxon>Methanobacteriota</taxon>
        <taxon>Stenosarchaea group</taxon>
        <taxon>Halobacteria</taxon>
        <taxon>Halobacteriales</taxon>
        <taxon>Haloferacaceae</taxon>
        <taxon>Halorubrum</taxon>
    </lineage>
</organism>
<dbReference type="Gene3D" id="3.90.79.10">
    <property type="entry name" value="Nucleoside Triphosphate Pyrophosphohydrolase"/>
    <property type="match status" value="1"/>
</dbReference>
<evidence type="ECO:0000259" key="4">
    <source>
        <dbReference type="PROSITE" id="PS51462"/>
    </source>
</evidence>
<dbReference type="GO" id="GO:0016787">
    <property type="term" value="F:hydrolase activity"/>
    <property type="evidence" value="ECO:0007669"/>
    <property type="project" value="UniProtKB-KW"/>
</dbReference>
<dbReference type="PANTHER" id="PTHR43046:SF12">
    <property type="entry name" value="GDP-MANNOSE MANNOSYL HYDROLASE"/>
    <property type="match status" value="1"/>
</dbReference>
<dbReference type="RefSeq" id="WP_211553670.1">
    <property type="nucleotide sequence ID" value="NZ_CP073695.1"/>
</dbReference>
<dbReference type="GeneID" id="64828754"/>
<dbReference type="InterPro" id="IPR015797">
    <property type="entry name" value="NUDIX_hydrolase-like_dom_sf"/>
</dbReference>
<proteinExistence type="predicted"/>
<keyword evidence="2" id="KW-0378">Hydrolase</keyword>
<name>A0A8T8LL05_9EURY</name>
<sequence length="150" mass="17226">MSEWISDDVWEAIVENMPIVSVDLVVECPDGVVLGKRANEPAKGEWFVPGGRVRKGERLERAVHRIAEEELGIGVEIRDSLGAFQHFYETSEIGCEKHYVAHGFHVWTEATNFDTDKQHKALDVFERPPPNLHEYVRMYIDETSWSENSE</sequence>
<dbReference type="OrthoDB" id="40462at2157"/>
<evidence type="ECO:0000313" key="5">
    <source>
        <dbReference type="EMBL" id="QUO47727.1"/>
    </source>
</evidence>
<dbReference type="Proteomes" id="UP000679341">
    <property type="component" value="Chromosome"/>
</dbReference>
<evidence type="ECO:0000256" key="1">
    <source>
        <dbReference type="ARBA" id="ARBA00001946"/>
    </source>
</evidence>
<keyword evidence="3" id="KW-0460">Magnesium</keyword>
<dbReference type="KEGG" id="hss:J7656_14400"/>
<evidence type="ECO:0000256" key="2">
    <source>
        <dbReference type="ARBA" id="ARBA00022801"/>
    </source>
</evidence>
<comment type="cofactor">
    <cofactor evidence="1">
        <name>Mg(2+)</name>
        <dbReference type="ChEBI" id="CHEBI:18420"/>
    </cofactor>
</comment>
<evidence type="ECO:0000256" key="3">
    <source>
        <dbReference type="ARBA" id="ARBA00022842"/>
    </source>
</evidence>
<reference evidence="5 6" key="1">
    <citation type="submission" date="2021-03" db="EMBL/GenBank/DDBJ databases">
        <title>Halorubrum sodomense MBLA0099, Whole genome shotgun sequencing.</title>
        <authorList>
            <person name="Seo M.-J."/>
            <person name="Cho E.-S."/>
            <person name="Hwang C.Y."/>
        </authorList>
    </citation>
    <scope>NUCLEOTIDE SEQUENCE [LARGE SCALE GENOMIC DNA]</scope>
    <source>
        <strain evidence="5 6">MBLA0099</strain>
    </source>
</reference>
<feature type="domain" description="Nudix hydrolase" evidence="4">
    <location>
        <begin position="15"/>
        <end position="150"/>
    </location>
</feature>
<evidence type="ECO:0000313" key="6">
    <source>
        <dbReference type="Proteomes" id="UP000679341"/>
    </source>
</evidence>
<dbReference type="EMBL" id="CP073695">
    <property type="protein sequence ID" value="QUO47727.1"/>
    <property type="molecule type" value="Genomic_DNA"/>
</dbReference>
<accession>A0A8T8LL05</accession>
<dbReference type="InterPro" id="IPR000086">
    <property type="entry name" value="NUDIX_hydrolase_dom"/>
</dbReference>
<dbReference type="Pfam" id="PF00293">
    <property type="entry name" value="NUDIX"/>
    <property type="match status" value="1"/>
</dbReference>
<dbReference type="SUPFAM" id="SSF55811">
    <property type="entry name" value="Nudix"/>
    <property type="match status" value="1"/>
</dbReference>
<dbReference type="PANTHER" id="PTHR43046">
    <property type="entry name" value="GDP-MANNOSE MANNOSYL HYDROLASE"/>
    <property type="match status" value="1"/>
</dbReference>
<dbReference type="PROSITE" id="PS51462">
    <property type="entry name" value="NUDIX"/>
    <property type="match status" value="1"/>
</dbReference>
<protein>
    <submittedName>
        <fullName evidence="5">NUDIX domain-containing protein</fullName>
    </submittedName>
</protein>